<dbReference type="InterPro" id="IPR003329">
    <property type="entry name" value="Cytidylyl_trans"/>
</dbReference>
<dbReference type="Gene3D" id="3.90.550.10">
    <property type="entry name" value="Spore Coat Polysaccharide Biosynthesis Protein SpsA, Chain A"/>
    <property type="match status" value="1"/>
</dbReference>
<sequence>MTTATTEIKSKKVIAIVQARMGSARLPGKVLKPIAGVPLIVFLLNRLKHVSSVDHIVLATSRNSENDDLADTVKAAGFDVFRGDEDDVLRRFYDCATLYQASDIVRITGDSPLLSPKLCETLIQAYFNKQADYAYLSEHFAEGVDCEVISYAALSHAHITASLASEREHVTLFVYQHKESFNIIELANDSDDSGYRFTVDNQEDYQVVQAIVNNPAFTGAIEYSEIKQFLDDNLAIKQLNQHIVRNEGLIKSLKNDHIV</sequence>
<dbReference type="EMBL" id="BSSU01000013">
    <property type="protein sequence ID" value="GLX83137.1"/>
    <property type="molecule type" value="Genomic_DNA"/>
</dbReference>
<dbReference type="RefSeq" id="WP_284208540.1">
    <property type="nucleotide sequence ID" value="NZ_BSSU01000013.1"/>
</dbReference>
<keyword evidence="1" id="KW-0167">Capsid protein</keyword>
<comment type="caution">
    <text evidence="1">The sequence shown here is derived from an EMBL/GenBank/DDBJ whole genome shotgun (WGS) entry which is preliminary data.</text>
</comment>
<keyword evidence="1" id="KW-0946">Virion</keyword>
<dbReference type="SUPFAM" id="SSF53448">
    <property type="entry name" value="Nucleotide-diphospho-sugar transferases"/>
    <property type="match status" value="1"/>
</dbReference>
<dbReference type="Proteomes" id="UP001157133">
    <property type="component" value="Unassembled WGS sequence"/>
</dbReference>
<dbReference type="InterPro" id="IPR029044">
    <property type="entry name" value="Nucleotide-diphossugar_trans"/>
</dbReference>
<accession>A0ABQ6H6A4</accession>
<dbReference type="PANTHER" id="PTHR42866:SF1">
    <property type="entry name" value="SPORE COAT POLYSACCHARIDE BIOSYNTHESIS PROTEIN SPSF"/>
    <property type="match status" value="1"/>
</dbReference>
<evidence type="ECO:0000313" key="2">
    <source>
        <dbReference type="Proteomes" id="UP001157133"/>
    </source>
</evidence>
<protein>
    <submittedName>
        <fullName evidence="1">Spore coat protein</fullName>
    </submittedName>
</protein>
<organism evidence="1 2">
    <name type="scientific">Thalassotalea eurytherma</name>
    <dbReference type="NCBI Taxonomy" id="1144278"/>
    <lineage>
        <taxon>Bacteria</taxon>
        <taxon>Pseudomonadati</taxon>
        <taxon>Pseudomonadota</taxon>
        <taxon>Gammaproteobacteria</taxon>
        <taxon>Alteromonadales</taxon>
        <taxon>Colwelliaceae</taxon>
        <taxon>Thalassotalea</taxon>
    </lineage>
</organism>
<keyword evidence="2" id="KW-1185">Reference proteome</keyword>
<dbReference type="PANTHER" id="PTHR42866">
    <property type="entry name" value="3-DEOXY-MANNO-OCTULOSONATE CYTIDYLYLTRANSFERASE"/>
    <property type="match status" value="1"/>
</dbReference>
<reference evidence="1 2" key="1">
    <citation type="submission" date="2023-03" db="EMBL/GenBank/DDBJ databases">
        <title>Draft genome sequence of Thalassotalea eurytherma JCM 18482T.</title>
        <authorList>
            <person name="Sawabe T."/>
        </authorList>
    </citation>
    <scope>NUCLEOTIDE SEQUENCE [LARGE SCALE GENOMIC DNA]</scope>
    <source>
        <strain evidence="1 2">JCM 18482</strain>
    </source>
</reference>
<dbReference type="Pfam" id="PF02348">
    <property type="entry name" value="CTP_transf_3"/>
    <property type="match status" value="1"/>
</dbReference>
<dbReference type="CDD" id="cd02518">
    <property type="entry name" value="GT2_SpsF"/>
    <property type="match status" value="1"/>
</dbReference>
<proteinExistence type="predicted"/>
<gene>
    <name evidence="1" type="ORF">theurythT_25890</name>
</gene>
<name>A0ABQ6H6A4_9GAMM</name>
<evidence type="ECO:0000313" key="1">
    <source>
        <dbReference type="EMBL" id="GLX83137.1"/>
    </source>
</evidence>